<feature type="transmembrane region" description="Helical" evidence="2">
    <location>
        <begin position="259"/>
        <end position="283"/>
    </location>
</feature>
<evidence type="ECO:0000313" key="4">
    <source>
        <dbReference type="EMBL" id="CAK0793939.1"/>
    </source>
</evidence>
<dbReference type="Pfam" id="PF14295">
    <property type="entry name" value="PAN_4"/>
    <property type="match status" value="2"/>
</dbReference>
<feature type="domain" description="Apple" evidence="3">
    <location>
        <begin position="44"/>
        <end position="86"/>
    </location>
</feature>
<comment type="caution">
    <text evidence="4">The sequence shown here is derived from an EMBL/GenBank/DDBJ whole genome shotgun (WGS) entry which is preliminary data.</text>
</comment>
<gene>
    <name evidence="4" type="ORF">PCOR1329_LOCUS4078</name>
</gene>
<keyword evidence="2" id="KW-1133">Transmembrane helix</keyword>
<feature type="compositionally biased region" description="Low complexity" evidence="1">
    <location>
        <begin position="389"/>
        <end position="428"/>
    </location>
</feature>
<accession>A0ABN9PMI9</accession>
<name>A0ABN9PMI9_9DINO</name>
<evidence type="ECO:0000256" key="2">
    <source>
        <dbReference type="SAM" id="Phobius"/>
    </source>
</evidence>
<feature type="transmembrane region" description="Helical" evidence="2">
    <location>
        <begin position="484"/>
        <end position="512"/>
    </location>
</feature>
<dbReference type="Gene3D" id="3.50.4.10">
    <property type="entry name" value="Hepatocyte Growth Factor"/>
    <property type="match status" value="1"/>
</dbReference>
<organism evidence="4 5">
    <name type="scientific">Prorocentrum cordatum</name>
    <dbReference type="NCBI Taxonomy" id="2364126"/>
    <lineage>
        <taxon>Eukaryota</taxon>
        <taxon>Sar</taxon>
        <taxon>Alveolata</taxon>
        <taxon>Dinophyceae</taxon>
        <taxon>Prorocentrales</taxon>
        <taxon>Prorocentraceae</taxon>
        <taxon>Prorocentrum</taxon>
    </lineage>
</organism>
<keyword evidence="2" id="KW-0472">Membrane</keyword>
<evidence type="ECO:0000313" key="5">
    <source>
        <dbReference type="Proteomes" id="UP001189429"/>
    </source>
</evidence>
<dbReference type="InterPro" id="IPR003609">
    <property type="entry name" value="Pan_app"/>
</dbReference>
<feature type="compositionally biased region" description="Basic residues" evidence="1">
    <location>
        <begin position="360"/>
        <end position="380"/>
    </location>
</feature>
<reference evidence="4" key="1">
    <citation type="submission" date="2023-10" db="EMBL/GenBank/DDBJ databases">
        <authorList>
            <person name="Chen Y."/>
            <person name="Shah S."/>
            <person name="Dougan E. K."/>
            <person name="Thang M."/>
            <person name="Chan C."/>
        </authorList>
    </citation>
    <scope>NUCLEOTIDE SEQUENCE [LARGE SCALE GENOMIC DNA]</scope>
</reference>
<keyword evidence="2" id="KW-0812">Transmembrane</keyword>
<feature type="domain" description="Apple" evidence="3">
    <location>
        <begin position="142"/>
        <end position="167"/>
    </location>
</feature>
<feature type="region of interest" description="Disordered" evidence="1">
    <location>
        <begin position="334"/>
        <end position="435"/>
    </location>
</feature>
<protein>
    <recommendedName>
        <fullName evidence="3">Apple domain-containing protein</fullName>
    </recommendedName>
</protein>
<dbReference type="Proteomes" id="UP001189429">
    <property type="component" value="Unassembled WGS sequence"/>
</dbReference>
<evidence type="ECO:0000256" key="1">
    <source>
        <dbReference type="SAM" id="MobiDB-lite"/>
    </source>
</evidence>
<evidence type="ECO:0000259" key="3">
    <source>
        <dbReference type="Pfam" id="PF14295"/>
    </source>
</evidence>
<proteinExistence type="predicted"/>
<dbReference type="EMBL" id="CAUYUJ010001058">
    <property type="protein sequence ID" value="CAK0793939.1"/>
    <property type="molecule type" value="Genomic_DNA"/>
</dbReference>
<keyword evidence="5" id="KW-1185">Reference proteome</keyword>
<feature type="compositionally biased region" description="Basic and acidic residues" evidence="1">
    <location>
        <begin position="342"/>
        <end position="351"/>
    </location>
</feature>
<sequence>MWPSGHQPERHEAWPQRRESSGRRALLPCWKTAVLADHGQGWPGACLDLFQAREVSDEQTCEALCLAEPRCPVWQFVNQTSPGQCWVGNGKSCAGRGGSLSTISVQGAQRIQHGDVRVLRNMSGWKVHGLLQLGDLSAHGGVSSVERCRRWCYSDIHCQYWQYGPGGCWVDSPLFSTQHGMRNDNVVQYPLTTDGGATNRGYEAEHMRWGEYIQHYCPPQPGGASVLADLARERPEMGAGTRRHAAGGSLAVQLLGGGWAWAPPALACLCLAGCACGLLWVAARAHHARADRLRAQQAPLPSMRELAPVPVPAGDEAWQERAWPPPRRALEALDGAGAAARAPDHGGRAPREGPATLPRQPRRGRRGACGAARRRRRRRGGAGQPLGVRAAPPCLAPPGRLRAAAGAGPRAAAGATAGPRGGAARAGPAGPGGAGAAAAGAAPGLAAADGPRGSRGRLIPAGRARGPCDRPWCARDVRLSALEAFAVVVVVVAVVVVVVVVVLLLLFLVFFYRGIAQVILAFTRLPGPPGWRKPPLLRARSVNSHTARDLMHA</sequence>